<gene>
    <name evidence="1" type="ORF">STRIP9103_01667</name>
</gene>
<dbReference type="Proteomes" id="UP000010411">
    <property type="component" value="Unassembled WGS sequence"/>
</dbReference>
<evidence type="ECO:0000313" key="2">
    <source>
        <dbReference type="Proteomes" id="UP000010411"/>
    </source>
</evidence>
<keyword evidence="2" id="KW-1185">Reference proteome</keyword>
<evidence type="ECO:0000313" key="1">
    <source>
        <dbReference type="EMBL" id="EKX62972.1"/>
    </source>
</evidence>
<reference evidence="1 2" key="1">
    <citation type="submission" date="2012-11" db="EMBL/GenBank/DDBJ databases">
        <authorList>
            <person name="Huguet-Tapia J.C."/>
            <person name="Durkin A.S."/>
            <person name="Pettis G.S."/>
            <person name="Badger J.H."/>
        </authorList>
    </citation>
    <scope>NUCLEOTIDE SEQUENCE [LARGE SCALE GENOMIC DNA]</scope>
    <source>
        <strain evidence="1 2">91-03</strain>
    </source>
</reference>
<comment type="caution">
    <text evidence="1">The sequence shown here is derived from an EMBL/GenBank/DDBJ whole genome shotgun (WGS) entry which is preliminary data.</text>
</comment>
<dbReference type="AlphaFoldDB" id="L1KQT3"/>
<accession>L1KQT3</accession>
<name>L1KQT3_9ACTN</name>
<sequence length="46" mass="4900">MRVISQGPSFPNISLYLLTEAAGGMLSDRSDMCPIDRAGSDRNAQG</sequence>
<protein>
    <submittedName>
        <fullName evidence="1">Uncharacterized protein</fullName>
    </submittedName>
</protein>
<dbReference type="EMBL" id="AEJC01000473">
    <property type="protein sequence ID" value="EKX62972.1"/>
    <property type="molecule type" value="Genomic_DNA"/>
</dbReference>
<proteinExistence type="predicted"/>
<organism evidence="1 2">
    <name type="scientific">Streptomyces ipomoeae 91-03</name>
    <dbReference type="NCBI Taxonomy" id="698759"/>
    <lineage>
        <taxon>Bacteria</taxon>
        <taxon>Bacillati</taxon>
        <taxon>Actinomycetota</taxon>
        <taxon>Actinomycetes</taxon>
        <taxon>Kitasatosporales</taxon>
        <taxon>Streptomycetaceae</taxon>
        <taxon>Streptomyces</taxon>
    </lineage>
</organism>